<proteinExistence type="predicted"/>
<keyword evidence="3" id="KW-1185">Reference proteome</keyword>
<evidence type="ECO:0000313" key="3">
    <source>
        <dbReference type="Proteomes" id="UP000187203"/>
    </source>
</evidence>
<feature type="region of interest" description="Disordered" evidence="1">
    <location>
        <begin position="1"/>
        <end position="46"/>
    </location>
</feature>
<reference evidence="3" key="1">
    <citation type="submission" date="2013-09" db="EMBL/GenBank/DDBJ databases">
        <title>Corchorus olitorius genome sequencing.</title>
        <authorList>
            <person name="Alam M."/>
            <person name="Haque M.S."/>
            <person name="Islam M.S."/>
            <person name="Emdad E.M."/>
            <person name="Islam M.M."/>
            <person name="Ahmed B."/>
            <person name="Halim A."/>
            <person name="Hossen Q.M.M."/>
            <person name="Hossain M.Z."/>
            <person name="Ahmed R."/>
            <person name="Khan M.M."/>
            <person name="Islam R."/>
            <person name="Rashid M.M."/>
            <person name="Khan S.A."/>
            <person name="Rahman M.S."/>
            <person name="Alam M."/>
            <person name="Yahiya A.S."/>
            <person name="Khan M.S."/>
            <person name="Azam M.S."/>
            <person name="Haque T."/>
            <person name="Lashkar M.Z.H."/>
            <person name="Akhand A.I."/>
            <person name="Morshed G."/>
            <person name="Roy S."/>
            <person name="Uddin K.S."/>
            <person name="Rabeya T."/>
            <person name="Hossain A.S."/>
            <person name="Chowdhury A."/>
            <person name="Snigdha A.R."/>
            <person name="Mortoza M.S."/>
            <person name="Matin S.A."/>
            <person name="Hoque S.M.E."/>
            <person name="Islam M.K."/>
            <person name="Roy D.K."/>
            <person name="Haider R."/>
            <person name="Moosa M.M."/>
            <person name="Elias S.M."/>
            <person name="Hasan A.M."/>
            <person name="Jahan S."/>
            <person name="Shafiuddin M."/>
            <person name="Mahmood N."/>
            <person name="Shommy N.S."/>
        </authorList>
    </citation>
    <scope>NUCLEOTIDE SEQUENCE [LARGE SCALE GENOMIC DNA]</scope>
    <source>
        <strain evidence="3">cv. O-4</strain>
    </source>
</reference>
<dbReference type="EMBL" id="AWUE01017715">
    <property type="protein sequence ID" value="OMO85402.1"/>
    <property type="molecule type" value="Genomic_DNA"/>
</dbReference>
<name>A0A1R3IS51_9ROSI</name>
<evidence type="ECO:0000256" key="1">
    <source>
        <dbReference type="SAM" id="MobiDB-lite"/>
    </source>
</evidence>
<organism evidence="2 3">
    <name type="scientific">Corchorus olitorius</name>
    <dbReference type="NCBI Taxonomy" id="93759"/>
    <lineage>
        <taxon>Eukaryota</taxon>
        <taxon>Viridiplantae</taxon>
        <taxon>Streptophyta</taxon>
        <taxon>Embryophyta</taxon>
        <taxon>Tracheophyta</taxon>
        <taxon>Spermatophyta</taxon>
        <taxon>Magnoliopsida</taxon>
        <taxon>eudicotyledons</taxon>
        <taxon>Gunneridae</taxon>
        <taxon>Pentapetalae</taxon>
        <taxon>rosids</taxon>
        <taxon>malvids</taxon>
        <taxon>Malvales</taxon>
        <taxon>Malvaceae</taxon>
        <taxon>Grewioideae</taxon>
        <taxon>Apeibeae</taxon>
        <taxon>Corchorus</taxon>
    </lineage>
</organism>
<dbReference type="Proteomes" id="UP000187203">
    <property type="component" value="Unassembled WGS sequence"/>
</dbReference>
<protein>
    <submittedName>
        <fullName evidence="2">Uncharacterized protein</fullName>
    </submittedName>
</protein>
<evidence type="ECO:0000313" key="2">
    <source>
        <dbReference type="EMBL" id="OMO85402.1"/>
    </source>
</evidence>
<sequence>MALMGQAPGQEEERALALQAQPSTMANRRRRRKQGTTKMGLGGERG</sequence>
<dbReference type="AlphaFoldDB" id="A0A1R3IS51"/>
<accession>A0A1R3IS51</accession>
<gene>
    <name evidence="2" type="ORF">COLO4_21644</name>
</gene>
<comment type="caution">
    <text evidence="2">The sequence shown here is derived from an EMBL/GenBank/DDBJ whole genome shotgun (WGS) entry which is preliminary data.</text>
</comment>